<dbReference type="InterPro" id="IPR000626">
    <property type="entry name" value="Ubiquitin-like_dom"/>
</dbReference>
<dbReference type="Pfam" id="PF00240">
    <property type="entry name" value="ubiquitin"/>
    <property type="match status" value="1"/>
</dbReference>
<feature type="region of interest" description="Disordered" evidence="8">
    <location>
        <begin position="84"/>
        <end position="141"/>
    </location>
</feature>
<evidence type="ECO:0000259" key="9">
    <source>
        <dbReference type="PROSITE" id="PS50053"/>
    </source>
</evidence>
<dbReference type="SUPFAM" id="SSF54236">
    <property type="entry name" value="Ubiquitin-like"/>
    <property type="match status" value="1"/>
</dbReference>
<comment type="subcellular location">
    <subcellularLocation>
        <location evidence="1">Membrane</location>
        <topology evidence="1">Single-pass membrane protein</topology>
    </subcellularLocation>
</comment>
<dbReference type="GO" id="GO:0016020">
    <property type="term" value="C:membrane"/>
    <property type="evidence" value="ECO:0007669"/>
    <property type="project" value="UniProtKB-SubCell"/>
</dbReference>
<sequence length="376" mass="41540">MDMDIPVTLVIKAPNQKYDDQTINCFLNWTVEKLKTHLSHVYPSKPSSKDQRLVYAGKLLTDHLQLKDVLRKHDEYHMFHLVCASRTPPGSPQPRRRSSKGSKSHTSSATPSASTESPGDAASPSEGQSHVGGQHTAEQSQQGHFINTTAHPAFAQGYPWPQFPPAPGAPSGTALPISPMSLMWWQQVYAWQLYMHYQASMAAYYQTASPIPPTGESELPREQRQAAPADLAGGEGQDEDEQNHDWLDWVYTGSRAVALLSIVYFYSSFSRFVMVMGGMLMFYLHQAGWLPFNLENELQNLVDGGNQDELDGDLNDLQDLERVMDDGLGDEDGDSGEEGSEGPPGEDQSGFFSSAWSFITTFFTSLVPEGLPNAAH</sequence>
<dbReference type="OrthoDB" id="21589at2759"/>
<evidence type="ECO:0000256" key="7">
    <source>
        <dbReference type="ARBA" id="ARBA00040901"/>
    </source>
</evidence>
<evidence type="ECO:0000256" key="4">
    <source>
        <dbReference type="ARBA" id="ARBA00023136"/>
    </source>
</evidence>
<feature type="compositionally biased region" description="Acidic residues" evidence="8">
    <location>
        <begin position="327"/>
        <end position="340"/>
    </location>
</feature>
<evidence type="ECO:0000256" key="1">
    <source>
        <dbReference type="ARBA" id="ARBA00004167"/>
    </source>
</evidence>
<keyword evidence="4" id="KW-0472">Membrane</keyword>
<dbReference type="PROSITE" id="PS50053">
    <property type="entry name" value="UBIQUITIN_2"/>
    <property type="match status" value="1"/>
</dbReference>
<dbReference type="CDD" id="cd17119">
    <property type="entry name" value="Ubl_HERP2"/>
    <property type="match status" value="1"/>
</dbReference>
<feature type="region of interest" description="Disordered" evidence="8">
    <location>
        <begin position="213"/>
        <end position="241"/>
    </location>
</feature>
<evidence type="ECO:0000256" key="8">
    <source>
        <dbReference type="SAM" id="MobiDB-lite"/>
    </source>
</evidence>
<feature type="region of interest" description="Disordered" evidence="8">
    <location>
        <begin position="325"/>
        <end position="347"/>
    </location>
</feature>
<name>A0A6P3W374_CLUHA</name>
<evidence type="ECO:0000313" key="10">
    <source>
        <dbReference type="Proteomes" id="UP000515152"/>
    </source>
</evidence>
<accession>A0A6P3W374</accession>
<keyword evidence="2" id="KW-0812">Transmembrane</keyword>
<dbReference type="FunFam" id="3.10.20.90:FF:000046">
    <property type="entry name" value="Homocysteine-responsive endoplasmic reticulum-resident ubiquitin-like domain member 2 protein"/>
    <property type="match status" value="1"/>
</dbReference>
<evidence type="ECO:0000256" key="2">
    <source>
        <dbReference type="ARBA" id="ARBA00022692"/>
    </source>
</evidence>
<evidence type="ECO:0000256" key="5">
    <source>
        <dbReference type="ARBA" id="ARBA00023230"/>
    </source>
</evidence>
<dbReference type="RefSeq" id="XP_012686927.1">
    <property type="nucleotide sequence ID" value="XM_012831473.3"/>
</dbReference>
<evidence type="ECO:0000256" key="3">
    <source>
        <dbReference type="ARBA" id="ARBA00022989"/>
    </source>
</evidence>
<feature type="domain" description="Ubiquitin-like" evidence="9">
    <location>
        <begin position="7"/>
        <end position="68"/>
    </location>
</feature>
<dbReference type="AlphaFoldDB" id="A0A6P3W374"/>
<dbReference type="GeneID" id="105903694"/>
<gene>
    <name evidence="11" type="primary">LOC105903694</name>
</gene>
<feature type="compositionally biased region" description="Low complexity" evidence="8">
    <location>
        <begin position="104"/>
        <end position="118"/>
    </location>
</feature>
<dbReference type="GO" id="GO:0030968">
    <property type="term" value="P:endoplasmic reticulum unfolded protein response"/>
    <property type="evidence" value="ECO:0007669"/>
    <property type="project" value="TreeGrafter"/>
</dbReference>
<comment type="function">
    <text evidence="6">Could be involved in the unfolded protein response (UPR) pathway.</text>
</comment>
<keyword evidence="3" id="KW-1133">Transmembrane helix</keyword>
<protein>
    <recommendedName>
        <fullName evidence="7">Homocysteine-responsive endoplasmic reticulum-resident ubiquitin-like domain member 2 protein</fullName>
    </recommendedName>
</protein>
<organism evidence="10 11">
    <name type="scientific">Clupea harengus</name>
    <name type="common">Atlantic herring</name>
    <dbReference type="NCBI Taxonomy" id="7950"/>
    <lineage>
        <taxon>Eukaryota</taxon>
        <taxon>Metazoa</taxon>
        <taxon>Chordata</taxon>
        <taxon>Craniata</taxon>
        <taxon>Vertebrata</taxon>
        <taxon>Euteleostomi</taxon>
        <taxon>Actinopterygii</taxon>
        <taxon>Neopterygii</taxon>
        <taxon>Teleostei</taxon>
        <taxon>Clupei</taxon>
        <taxon>Clupeiformes</taxon>
        <taxon>Clupeoidei</taxon>
        <taxon>Clupeidae</taxon>
        <taxon>Clupea</taxon>
    </lineage>
</organism>
<feature type="compositionally biased region" description="Basic residues" evidence="8">
    <location>
        <begin position="94"/>
        <end position="103"/>
    </location>
</feature>
<dbReference type="InterPro" id="IPR039751">
    <property type="entry name" value="HERPUD1/2"/>
</dbReference>
<dbReference type="PANTHER" id="PTHR12943">
    <property type="entry name" value="HOMOCYSTEINE-RESPONSIVE ENDOPLASMIC RETICULUM-RESIDENT UNIQUITIN-LIKE DOMAIN HERPUD PROTEIN FAMILY MEMBER"/>
    <property type="match status" value="1"/>
</dbReference>
<dbReference type="PANTHER" id="PTHR12943:SF5">
    <property type="entry name" value="HOMOCYSTEINE-RESPONSIVE ENDOPLASMIC RETICULUM-RESIDENT UBIQUITIN-LIKE DOMAIN MEMBER 2 PROTEIN"/>
    <property type="match status" value="1"/>
</dbReference>
<evidence type="ECO:0000313" key="11">
    <source>
        <dbReference type="RefSeq" id="XP_012686927.1"/>
    </source>
</evidence>
<keyword evidence="10" id="KW-1185">Reference proteome</keyword>
<reference evidence="11" key="1">
    <citation type="submission" date="2025-08" db="UniProtKB">
        <authorList>
            <consortium name="RefSeq"/>
        </authorList>
    </citation>
    <scope>IDENTIFICATION</scope>
</reference>
<dbReference type="KEGG" id="char:105903694"/>
<keyword evidence="5" id="KW-0834">Unfolded protein response</keyword>
<evidence type="ECO:0000256" key="6">
    <source>
        <dbReference type="ARBA" id="ARBA00037579"/>
    </source>
</evidence>
<proteinExistence type="predicted"/>
<dbReference type="Proteomes" id="UP000515152">
    <property type="component" value="Chromosome 19"/>
</dbReference>
<dbReference type="InterPro" id="IPR029071">
    <property type="entry name" value="Ubiquitin-like_domsf"/>
</dbReference>
<dbReference type="Gene3D" id="3.10.20.90">
    <property type="entry name" value="Phosphatidylinositol 3-kinase Catalytic Subunit, Chain A, domain 1"/>
    <property type="match status" value="1"/>
</dbReference>